<dbReference type="EMBL" id="VSSQ01069823">
    <property type="protein sequence ID" value="MPN21765.1"/>
    <property type="molecule type" value="Genomic_DNA"/>
</dbReference>
<dbReference type="Pfam" id="PF13669">
    <property type="entry name" value="Glyoxalase_4"/>
    <property type="match status" value="1"/>
</dbReference>
<dbReference type="InterPro" id="IPR037523">
    <property type="entry name" value="VOC_core"/>
</dbReference>
<dbReference type="InterPro" id="IPR017515">
    <property type="entry name" value="MeMalonyl-CoA_epimerase"/>
</dbReference>
<evidence type="ECO:0000256" key="2">
    <source>
        <dbReference type="ARBA" id="ARBA00022723"/>
    </source>
</evidence>
<reference evidence="4" key="1">
    <citation type="submission" date="2019-08" db="EMBL/GenBank/DDBJ databases">
        <authorList>
            <person name="Kucharzyk K."/>
            <person name="Murdoch R.W."/>
            <person name="Higgins S."/>
            <person name="Loffler F."/>
        </authorList>
    </citation>
    <scope>NUCLEOTIDE SEQUENCE</scope>
</reference>
<dbReference type="NCBIfam" id="TIGR03081">
    <property type="entry name" value="metmalonyl_epim"/>
    <property type="match status" value="1"/>
</dbReference>
<accession>A0A645G542</accession>
<dbReference type="Gene3D" id="3.10.180.10">
    <property type="entry name" value="2,3-Dihydroxybiphenyl 1,2-Dioxygenase, domain 1"/>
    <property type="match status" value="1"/>
</dbReference>
<dbReference type="PROSITE" id="PS51819">
    <property type="entry name" value="VOC"/>
    <property type="match status" value="1"/>
</dbReference>
<dbReference type="InterPro" id="IPR029068">
    <property type="entry name" value="Glyas_Bleomycin-R_OHBP_Dase"/>
</dbReference>
<organism evidence="4">
    <name type="scientific">bioreactor metagenome</name>
    <dbReference type="NCBI Taxonomy" id="1076179"/>
    <lineage>
        <taxon>unclassified sequences</taxon>
        <taxon>metagenomes</taxon>
        <taxon>ecological metagenomes</taxon>
    </lineage>
</organism>
<proteinExistence type="inferred from homology"/>
<dbReference type="PANTHER" id="PTHR43048:SF3">
    <property type="entry name" value="METHYLMALONYL-COA EPIMERASE, MITOCHONDRIAL"/>
    <property type="match status" value="1"/>
</dbReference>
<name>A0A645G542_9ZZZZ</name>
<dbReference type="GO" id="GO:0046872">
    <property type="term" value="F:metal ion binding"/>
    <property type="evidence" value="ECO:0007669"/>
    <property type="project" value="UniProtKB-KW"/>
</dbReference>
<dbReference type="GO" id="GO:0046491">
    <property type="term" value="P:L-methylmalonyl-CoA metabolic process"/>
    <property type="evidence" value="ECO:0007669"/>
    <property type="project" value="TreeGrafter"/>
</dbReference>
<dbReference type="AlphaFoldDB" id="A0A645G542"/>
<dbReference type="GO" id="GO:0004493">
    <property type="term" value="F:methylmalonyl-CoA epimerase activity"/>
    <property type="evidence" value="ECO:0007669"/>
    <property type="project" value="TreeGrafter"/>
</dbReference>
<comment type="similarity">
    <text evidence="1">Belongs to the methylmalonyl-CoA epimerase family.</text>
</comment>
<evidence type="ECO:0000256" key="1">
    <source>
        <dbReference type="ARBA" id="ARBA00009308"/>
    </source>
</evidence>
<dbReference type="CDD" id="cd07249">
    <property type="entry name" value="MMCE"/>
    <property type="match status" value="1"/>
</dbReference>
<dbReference type="SUPFAM" id="SSF54593">
    <property type="entry name" value="Glyoxalase/Bleomycin resistance protein/Dihydroxybiphenyl dioxygenase"/>
    <property type="match status" value="1"/>
</dbReference>
<sequence length="131" mass="14609">MKVEHIGIAVKDLDRAVAHYKSIFPEALYYDEPVADGSMKMVIVKGENIKLELMQPLKEDCAVGKFIAKNGEGMHHIAFEVEDINQSMENAKAKGIRLITAQPYQGAEGHMVCFMHPKDTCGVLSEFCQCH</sequence>
<evidence type="ECO:0000313" key="4">
    <source>
        <dbReference type="EMBL" id="MPN21765.1"/>
    </source>
</evidence>
<dbReference type="PANTHER" id="PTHR43048">
    <property type="entry name" value="METHYLMALONYL-COA EPIMERASE"/>
    <property type="match status" value="1"/>
</dbReference>
<dbReference type="InterPro" id="IPR051785">
    <property type="entry name" value="MMCE/EMCE_epimerase"/>
</dbReference>
<keyword evidence="2" id="KW-0479">Metal-binding</keyword>
<protein>
    <recommendedName>
        <fullName evidence="3">VOC domain-containing protein</fullName>
    </recommendedName>
</protein>
<evidence type="ECO:0000259" key="3">
    <source>
        <dbReference type="PROSITE" id="PS51819"/>
    </source>
</evidence>
<comment type="caution">
    <text evidence="4">The sequence shown here is derived from an EMBL/GenBank/DDBJ whole genome shotgun (WGS) entry which is preliminary data.</text>
</comment>
<gene>
    <name evidence="4" type="ORF">SDC9_169145</name>
</gene>
<feature type="domain" description="VOC" evidence="3">
    <location>
        <begin position="2"/>
        <end position="130"/>
    </location>
</feature>